<dbReference type="InterPro" id="IPR040570">
    <property type="entry name" value="LAL_C2"/>
</dbReference>
<reference evidence="6 7" key="1">
    <citation type="submission" date="2020-08" db="EMBL/GenBank/DDBJ databases">
        <title>Genome public.</title>
        <authorList>
            <person name="Liu C."/>
            <person name="Sun Q."/>
        </authorList>
    </citation>
    <scope>NUCLEOTIDE SEQUENCE [LARGE SCALE GENOMIC DNA]</scope>
    <source>
        <strain evidence="6 7">NSJ-21</strain>
    </source>
</reference>
<evidence type="ECO:0000256" key="1">
    <source>
        <dbReference type="ARBA" id="ARBA00022598"/>
    </source>
</evidence>
<accession>A0ABR7C2U0</accession>
<keyword evidence="7" id="KW-1185">Reference proteome</keyword>
<feature type="domain" description="ATP-grasp" evidence="5">
    <location>
        <begin position="110"/>
        <end position="304"/>
    </location>
</feature>
<dbReference type="RefSeq" id="WP_186905832.1">
    <property type="nucleotide sequence ID" value="NZ_JACOOG010000001.1"/>
</dbReference>
<evidence type="ECO:0000256" key="2">
    <source>
        <dbReference type="ARBA" id="ARBA00022741"/>
    </source>
</evidence>
<dbReference type="Gene3D" id="3.30.1490.20">
    <property type="entry name" value="ATP-grasp fold, A domain"/>
    <property type="match status" value="1"/>
</dbReference>
<evidence type="ECO:0000313" key="7">
    <source>
        <dbReference type="Proteomes" id="UP000600230"/>
    </source>
</evidence>
<dbReference type="EMBL" id="JACOOG010000001">
    <property type="protein sequence ID" value="MBC5591916.1"/>
    <property type="molecule type" value="Genomic_DNA"/>
</dbReference>
<sequence length="403" mass="46122">MEKSKIIMVLPGTIWQLALVDKIKEMGHKVLVVNPTPNPLTFSHVDGYLQSDIFDKDKVIAYGKKNHVNAIMSDECDIAMNLIAELGREFGVPALDEYTARLYTDKFLMREFSKKLGLKYPEYRCCKVVEEAIELLHEVSGPIIIKPLDSNASHGVFKVSTEDELRKKFEESLSFSRYSKYVLAERFIKGVEFTIDGVKTPSTHYTLAISEKKHFQHNENIANELFFTHSNERFDYATLRHINDTFIMHSNLQFGFTHAEYKCEDGEFYLIEIAARGGGNMISSVITQYMTGYDTYRYLIECATGDIHDQDFSLRPEYSNRVAVLKFFSTPHDGGIVRDIVGLDYLNLEPDIIQYKLNFGIGDAIRQASNDSARIGFYIAGSESVERLKEVMSNVERRFKIIL</sequence>
<evidence type="ECO:0000256" key="4">
    <source>
        <dbReference type="PROSITE-ProRule" id="PRU00409"/>
    </source>
</evidence>
<dbReference type="PROSITE" id="PS50975">
    <property type="entry name" value="ATP_GRASP"/>
    <property type="match status" value="1"/>
</dbReference>
<dbReference type="Gene3D" id="3.40.50.20">
    <property type="match status" value="1"/>
</dbReference>
<dbReference type="Proteomes" id="UP000600230">
    <property type="component" value="Unassembled WGS sequence"/>
</dbReference>
<proteinExistence type="predicted"/>
<dbReference type="Gene3D" id="3.30.470.20">
    <property type="entry name" value="ATP-grasp fold, B domain"/>
    <property type="match status" value="1"/>
</dbReference>
<comment type="caution">
    <text evidence="6">The sequence shown here is derived from an EMBL/GenBank/DDBJ whole genome shotgun (WGS) entry which is preliminary data.</text>
</comment>
<dbReference type="SUPFAM" id="SSF56059">
    <property type="entry name" value="Glutathione synthetase ATP-binding domain-like"/>
    <property type="match status" value="1"/>
</dbReference>
<dbReference type="PANTHER" id="PTHR43585">
    <property type="entry name" value="FUMIPYRROLE BIOSYNTHESIS PROTEIN C"/>
    <property type="match status" value="1"/>
</dbReference>
<name>A0ABR7C2U0_9BACE</name>
<keyword evidence="3 4" id="KW-0067">ATP-binding</keyword>
<keyword evidence="1" id="KW-0436">Ligase</keyword>
<dbReference type="PANTHER" id="PTHR43585:SF2">
    <property type="entry name" value="ATP-GRASP ENZYME FSQD"/>
    <property type="match status" value="1"/>
</dbReference>
<dbReference type="InterPro" id="IPR011761">
    <property type="entry name" value="ATP-grasp"/>
</dbReference>
<evidence type="ECO:0000313" key="6">
    <source>
        <dbReference type="EMBL" id="MBC5591916.1"/>
    </source>
</evidence>
<keyword evidence="2 4" id="KW-0547">Nucleotide-binding</keyword>
<dbReference type="InterPro" id="IPR052032">
    <property type="entry name" value="ATP-dep_AA_Ligase"/>
</dbReference>
<evidence type="ECO:0000256" key="3">
    <source>
        <dbReference type="ARBA" id="ARBA00022840"/>
    </source>
</evidence>
<dbReference type="Pfam" id="PF18603">
    <property type="entry name" value="LAL_C2"/>
    <property type="match status" value="1"/>
</dbReference>
<organism evidence="6 7">
    <name type="scientific">Bacteroides parvus</name>
    <dbReference type="NCBI Taxonomy" id="2763025"/>
    <lineage>
        <taxon>Bacteria</taxon>
        <taxon>Pseudomonadati</taxon>
        <taxon>Bacteroidota</taxon>
        <taxon>Bacteroidia</taxon>
        <taxon>Bacteroidales</taxon>
        <taxon>Bacteroidaceae</taxon>
        <taxon>Bacteroides</taxon>
    </lineage>
</organism>
<gene>
    <name evidence="6" type="ORF">H8S53_11835</name>
</gene>
<evidence type="ECO:0000259" key="5">
    <source>
        <dbReference type="PROSITE" id="PS50975"/>
    </source>
</evidence>
<dbReference type="Pfam" id="PF13535">
    <property type="entry name" value="ATP-grasp_4"/>
    <property type="match status" value="1"/>
</dbReference>
<protein>
    <submittedName>
        <fullName evidence="6">ATP-grasp domain-containing protein</fullName>
    </submittedName>
</protein>
<dbReference type="InterPro" id="IPR013815">
    <property type="entry name" value="ATP_grasp_subdomain_1"/>
</dbReference>